<dbReference type="Pfam" id="PF08282">
    <property type="entry name" value="Hydrolase_3"/>
    <property type="match status" value="2"/>
</dbReference>
<dbReference type="Proteomes" id="UP001597277">
    <property type="component" value="Unassembled WGS sequence"/>
</dbReference>
<evidence type="ECO:0000313" key="2">
    <source>
        <dbReference type="EMBL" id="MFD1717577.1"/>
    </source>
</evidence>
<name>A0ABW4L3T7_9MICO</name>
<comment type="caution">
    <text evidence="2">The sequence shown here is derived from an EMBL/GenBank/DDBJ whole genome shotgun (WGS) entry which is preliminary data.</text>
</comment>
<dbReference type="GO" id="GO:0016787">
    <property type="term" value="F:hydrolase activity"/>
    <property type="evidence" value="ECO:0007669"/>
    <property type="project" value="UniProtKB-KW"/>
</dbReference>
<dbReference type="EC" id="3.1.3.-" evidence="2"/>
<protein>
    <submittedName>
        <fullName evidence="2">HAD family hydrolase</fullName>
        <ecNumber evidence="2">3.1.3.-</ecNumber>
    </submittedName>
</protein>
<feature type="region of interest" description="Disordered" evidence="1">
    <location>
        <begin position="1"/>
        <end position="23"/>
    </location>
</feature>
<dbReference type="InterPro" id="IPR036412">
    <property type="entry name" value="HAD-like_sf"/>
</dbReference>
<proteinExistence type="predicted"/>
<dbReference type="PANTHER" id="PTHR10000:SF8">
    <property type="entry name" value="HAD SUPERFAMILY HYDROLASE-LIKE, TYPE 3"/>
    <property type="match status" value="1"/>
</dbReference>
<accession>A0ABW4L3T7</accession>
<dbReference type="InterPro" id="IPR006379">
    <property type="entry name" value="HAD-SF_hydro_IIB"/>
</dbReference>
<dbReference type="Gene3D" id="3.30.1240.10">
    <property type="match status" value="1"/>
</dbReference>
<gene>
    <name evidence="2" type="ORF">ACFSE6_07020</name>
</gene>
<evidence type="ECO:0000313" key="3">
    <source>
        <dbReference type="Proteomes" id="UP001597277"/>
    </source>
</evidence>
<dbReference type="RefSeq" id="WP_388004147.1">
    <property type="nucleotide sequence ID" value="NZ_JBHUEE010000003.1"/>
</dbReference>
<keyword evidence="2" id="KW-0378">Hydrolase</keyword>
<dbReference type="InterPro" id="IPR023214">
    <property type="entry name" value="HAD_sf"/>
</dbReference>
<reference evidence="3" key="1">
    <citation type="journal article" date="2019" name="Int. J. Syst. Evol. Microbiol.">
        <title>The Global Catalogue of Microorganisms (GCM) 10K type strain sequencing project: providing services to taxonomists for standard genome sequencing and annotation.</title>
        <authorList>
            <consortium name="The Broad Institute Genomics Platform"/>
            <consortium name="The Broad Institute Genome Sequencing Center for Infectious Disease"/>
            <person name="Wu L."/>
            <person name="Ma J."/>
        </authorList>
    </citation>
    <scope>NUCLEOTIDE SEQUENCE [LARGE SCALE GENOMIC DNA]</scope>
    <source>
        <strain evidence="3">JCM 17130</strain>
    </source>
</reference>
<dbReference type="NCBIfam" id="TIGR01484">
    <property type="entry name" value="HAD-SF-IIB"/>
    <property type="match status" value="2"/>
</dbReference>
<dbReference type="SUPFAM" id="SSF56784">
    <property type="entry name" value="HAD-like"/>
    <property type="match status" value="1"/>
</dbReference>
<keyword evidence="3" id="KW-1185">Reference proteome</keyword>
<dbReference type="PANTHER" id="PTHR10000">
    <property type="entry name" value="PHOSPHOSERINE PHOSPHATASE"/>
    <property type="match status" value="1"/>
</dbReference>
<sequence>MSGTDTTALRERAAHWRTQVPAGLPPAGPDLMVALDIDGTLLSHDGELTAEVRAAVAELRDAAAHVVLATGRSVQGTLPVARQLGLSDVPAVCSNGAVCLALAGGDYELTDVVTFDPGPTVRLLREEVPQALFAVEDLGRGFKVTAPFPMGELTGEVEVVSLEELVEAPATRVTVRAPDLSSEDFHDLVQRVGLHGVGYAVGWSAWLDITPEGISKASALEMLRERLGVEAGATVAIGDGGNDLEMLDWAAHGVAMGQAAPHVTAVADAVTATIEEDGAAVVLRALLAR</sequence>
<dbReference type="PROSITE" id="PS01229">
    <property type="entry name" value="COF_2"/>
    <property type="match status" value="1"/>
</dbReference>
<organism evidence="2 3">
    <name type="scientific">Georgenia deserti</name>
    <dbReference type="NCBI Taxonomy" id="2093781"/>
    <lineage>
        <taxon>Bacteria</taxon>
        <taxon>Bacillati</taxon>
        <taxon>Actinomycetota</taxon>
        <taxon>Actinomycetes</taxon>
        <taxon>Micrococcales</taxon>
        <taxon>Bogoriellaceae</taxon>
        <taxon>Georgenia</taxon>
    </lineage>
</organism>
<dbReference type="Gene3D" id="3.40.50.1000">
    <property type="entry name" value="HAD superfamily/HAD-like"/>
    <property type="match status" value="1"/>
</dbReference>
<evidence type="ECO:0000256" key="1">
    <source>
        <dbReference type="SAM" id="MobiDB-lite"/>
    </source>
</evidence>
<dbReference type="EMBL" id="JBHUEE010000003">
    <property type="protein sequence ID" value="MFD1717577.1"/>
    <property type="molecule type" value="Genomic_DNA"/>
</dbReference>